<dbReference type="EMBL" id="AC027097">
    <property type="status" value="NOT_ANNOTATED_CDS"/>
    <property type="molecule type" value="Genomic_DNA"/>
</dbReference>
<name>K7ESK2_HUMAN</name>
<proteinExistence type="predicted"/>
<dbReference type="Ensembl" id="ENST00000585322.2">
    <property type="protein sequence ID" value="ENSP00000468751.1"/>
    <property type="gene ID" value="ENSG00000081923.15"/>
</dbReference>
<accession>K7ESK2</accession>
<reference evidence="1 2" key="1">
    <citation type="journal article" date="2001" name="Nature">
        <title>Initial sequencing and analysis of the human genome.</title>
        <authorList>
            <consortium name="International Human Genome Sequencing Consortium"/>
            <person name="Lander E.S."/>
            <person name="Linton L.M."/>
            <person name="Birren B."/>
            <person name="Nusbaum C."/>
            <person name="Zody M.C."/>
            <person name="Baldwin J."/>
            <person name="Devon K."/>
            <person name="Dewar K."/>
            <person name="Doyle M."/>
            <person name="FitzHugh W."/>
            <person name="Funke R."/>
            <person name="Gage D."/>
            <person name="Harris K."/>
            <person name="Heaford A."/>
            <person name="Howland J."/>
            <person name="Kann L."/>
            <person name="Lehoczky J."/>
            <person name="LeVine R."/>
            <person name="McEwan P."/>
            <person name="McKernan K."/>
            <person name="Meldrim J."/>
            <person name="Mesirov J.P."/>
            <person name="Miranda C."/>
            <person name="Morris W."/>
            <person name="Naylor J."/>
            <person name="Raymond C."/>
            <person name="Rosetti M."/>
            <person name="Santos R."/>
            <person name="Sheridan A."/>
            <person name="Sougnez C."/>
            <person name="Stange-Thomann N."/>
            <person name="Stojanovic N."/>
            <person name="Subramanian A."/>
            <person name="Wyman D."/>
            <person name="Rogers J."/>
            <person name="Sulston J."/>
            <person name="Ainscough R."/>
            <person name="Beck S."/>
            <person name="Bentley D."/>
            <person name="Burton J."/>
            <person name="Clee C."/>
            <person name="Carter N."/>
            <person name="Coulson A."/>
            <person name="Deadman R."/>
            <person name="Deloukas P."/>
            <person name="Dunham A."/>
            <person name="Dunham I."/>
            <person name="Durbin R."/>
            <person name="French L."/>
            <person name="Grafham D."/>
            <person name="Gregory S."/>
            <person name="Hubbard T."/>
            <person name="Humphray S."/>
            <person name="Hunt A."/>
            <person name="Jones M."/>
            <person name="Lloyd C."/>
            <person name="McMurray A."/>
            <person name="Matthews L."/>
            <person name="Mercer S."/>
            <person name="Milne S."/>
            <person name="Mullikin J.C."/>
            <person name="Mungall A."/>
            <person name="Plumb R."/>
            <person name="Ross M."/>
            <person name="Shownkeen R."/>
            <person name="Sims S."/>
            <person name="Waterston R.H."/>
            <person name="Wilson R.K."/>
            <person name="Hillier L.W."/>
            <person name="McPherson J.D."/>
            <person name="Marra M.A."/>
            <person name="Mardis E.R."/>
            <person name="Fulton L.A."/>
            <person name="Chinwalla A.T."/>
            <person name="Pepin K.H."/>
            <person name="Gish W.R."/>
            <person name="Chissoe S.L."/>
            <person name="Wendl M.C."/>
            <person name="Delehaunty K.D."/>
            <person name="Miner T.L."/>
            <person name="Delehaunty A."/>
            <person name="Kramer J.B."/>
            <person name="Cook L.L."/>
            <person name="Fulton R.S."/>
            <person name="Johnson D.L."/>
            <person name="Minx P.J."/>
            <person name="Clifton S.W."/>
            <person name="Hawkins T."/>
            <person name="Branscomb E."/>
            <person name="Predki P."/>
            <person name="Richardson P."/>
            <person name="Wenning S."/>
            <person name="Slezak T."/>
            <person name="Doggett N."/>
            <person name="Cheng J.F."/>
            <person name="Olsen A."/>
            <person name="Lucas S."/>
            <person name="Elkin C."/>
            <person name="Uberbacher E."/>
            <person name="Frazier M."/>
            <person name="Gibbs R.A."/>
            <person name="Muzny D.M."/>
            <person name="Scherer S.E."/>
            <person name="Bouck J.B."/>
            <person name="Sodergren E.J."/>
            <person name="Worley K.C."/>
            <person name="Rives C.M."/>
            <person name="Gorrell J.H."/>
            <person name="Metzker M.L."/>
            <person name="Naylor S.L."/>
            <person name="Kucherlapati R.S."/>
            <person name="Nelson D.L."/>
            <person name="Weinstock G.M."/>
            <person name="Sakaki Y."/>
            <person name="Fujiyama A."/>
            <person name="Hattori M."/>
            <person name="Yada T."/>
            <person name="Toyoda A."/>
            <person name="Itoh T."/>
            <person name="Kawagoe C."/>
            <person name="Watanabe H."/>
            <person name="Totoki Y."/>
            <person name="Taylor T."/>
            <person name="Weissenbach J."/>
            <person name="Heilig R."/>
            <person name="Saurin W."/>
            <person name="Artiguenave F."/>
            <person name="Brottier P."/>
            <person name="Bruls T."/>
            <person name="Pelletier E."/>
            <person name="Robert C."/>
            <person name="Wincker P."/>
            <person name="Smith D.R."/>
            <person name="Doucette-Stamm L."/>
            <person name="Rubenfield M."/>
            <person name="Weinstock K."/>
            <person name="Lee H.M."/>
            <person name="Dubois J."/>
            <person name="Rosenthal A."/>
            <person name="Platzer M."/>
            <person name="Nyakatura G."/>
            <person name="Taudien S."/>
            <person name="Rump A."/>
            <person name="Yang H."/>
            <person name="Yu J."/>
            <person name="Wang J."/>
            <person name="Huang G."/>
            <person name="Gu J."/>
            <person name="Hood L."/>
            <person name="Rowen L."/>
            <person name="Madan A."/>
            <person name="Qin S."/>
            <person name="Davis R.W."/>
            <person name="Federspiel N.A."/>
            <person name="Abola A.P."/>
            <person name="Proctor M.J."/>
            <person name="Myers R.M."/>
            <person name="Schmutz J."/>
            <person name="Dickson M."/>
            <person name="Grimwood J."/>
            <person name="Cox D.R."/>
            <person name="Olson M.V."/>
            <person name="Kaul R."/>
            <person name="Raymond C."/>
            <person name="Shimizu N."/>
            <person name="Kawasaki K."/>
            <person name="Minoshima S."/>
            <person name="Evans G.A."/>
            <person name="Athanasiou M."/>
            <person name="Schultz R."/>
            <person name="Roe B.A."/>
            <person name="Chen F."/>
            <person name="Pan H."/>
            <person name="Ramser J."/>
            <person name="Lehrach H."/>
            <person name="Reinhardt R."/>
            <person name="McCombie W.R."/>
            <person name="de la Bastide M."/>
            <person name="Dedhia N."/>
            <person name="Blocker H."/>
            <person name="Hornischer K."/>
            <person name="Nordsiek G."/>
            <person name="Agarwala R."/>
            <person name="Aravind L."/>
            <person name="Bailey J.A."/>
            <person name="Bateman A."/>
            <person name="Batzoglou S."/>
            <person name="Birney E."/>
            <person name="Bork P."/>
            <person name="Brown D.G."/>
            <person name="Burge C.B."/>
            <person name="Cerutti L."/>
            <person name="Chen H.C."/>
            <person name="Church D."/>
            <person name="Clamp M."/>
            <person name="Copley R.R."/>
            <person name="Doerks T."/>
            <person name="Eddy S.R."/>
            <person name="Eichler E.E."/>
            <person name="Furey T.S."/>
            <person name="Galagan J."/>
            <person name="Gilbert J.G."/>
            <person name="Harmon C."/>
            <person name="Hayashizaki Y."/>
            <person name="Haussler D."/>
            <person name="Hermjakob H."/>
            <person name="Hokamp K."/>
            <person name="Jang W."/>
            <person name="Johnson L.S."/>
            <person name="Jones T.A."/>
            <person name="Kasif S."/>
            <person name="Kaspryzk A."/>
            <person name="Kennedy S."/>
            <person name="Kent W.J."/>
            <person name="Kitts P."/>
            <person name="Koonin E.V."/>
            <person name="Korf I."/>
            <person name="Kulp D."/>
            <person name="Lancet D."/>
            <person name="Lowe T.M."/>
            <person name="McLysaght A."/>
            <person name="Mikkelsen T."/>
            <person name="Moran J.V."/>
            <person name="Mulder N."/>
            <person name="Pollara V.J."/>
            <person name="Ponting C.P."/>
            <person name="Schuler G."/>
            <person name="Schultz J."/>
            <person name="Slater G."/>
            <person name="Smit A.F."/>
            <person name="Stupka E."/>
            <person name="Szustakowski J."/>
            <person name="Thierry-Mieg D."/>
            <person name="Thierry-Mieg J."/>
            <person name="Wagner L."/>
            <person name="Wallis J."/>
            <person name="Wheeler R."/>
            <person name="Williams A."/>
            <person name="Wolf Y.I."/>
            <person name="Wolfe K.H."/>
            <person name="Yang S.P."/>
            <person name="Yeh R.F."/>
            <person name="Collins F."/>
            <person name="Guyer M.S."/>
            <person name="Peterson J."/>
            <person name="Felsenfeld A."/>
            <person name="Wetterstrand K.A."/>
            <person name="Patrinos A."/>
            <person name="Morgan M.J."/>
            <person name="de Jong P."/>
            <person name="Catanese J.J."/>
            <person name="Osoegawa K."/>
            <person name="Shizuya H."/>
            <person name="Choi S."/>
            <person name="Chen Y.J."/>
        </authorList>
    </citation>
    <scope>NUCLEOTIDE SEQUENCE [LARGE SCALE GENOMIC DNA]</scope>
</reference>
<evidence type="ECO:0000313" key="1">
    <source>
        <dbReference type="Ensembl" id="ENSP00000468751.1"/>
    </source>
</evidence>
<organism evidence="1 2">
    <name type="scientific">Homo sapiens</name>
    <name type="common">Human</name>
    <dbReference type="NCBI Taxonomy" id="9606"/>
    <lineage>
        <taxon>Eukaryota</taxon>
        <taxon>Metazoa</taxon>
        <taxon>Chordata</taxon>
        <taxon>Craniata</taxon>
        <taxon>Vertebrata</taxon>
        <taxon>Euteleostomi</taxon>
        <taxon>Mammalia</taxon>
        <taxon>Eutheria</taxon>
        <taxon>Euarchontoglires</taxon>
        <taxon>Primates</taxon>
        <taxon>Haplorrhini</taxon>
        <taxon>Catarrhini</taxon>
        <taxon>Hominidae</taxon>
        <taxon>Homo</taxon>
    </lineage>
</organism>
<dbReference type="GeneTree" id="ENSGT00940000158002"/>
<reference evidence="1 2" key="3">
    <citation type="journal article" date="2005" name="Nature">
        <title>DNA sequence and analysis of human chromosome 18.</title>
        <authorList>
            <person name="Nusbaum C."/>
            <person name="Zody M.C."/>
            <person name="Borowsky M.L."/>
            <person name="Kamal M."/>
            <person name="Kodira C.D."/>
            <person name="Taylor T.D."/>
            <person name="Whittaker C.A."/>
            <person name="Chang J.L."/>
            <person name="Cuomo C.A."/>
            <person name="Dewar K."/>
            <person name="FitzGerald M.G."/>
            <person name="Yang X."/>
            <person name="Abouelleil A."/>
            <person name="Allen N.R."/>
            <person name="Anderson S."/>
            <person name="Bloom T."/>
            <person name="Bugalter B."/>
            <person name="Butler J."/>
            <person name="Cook A."/>
            <person name="DeCaprio D."/>
            <person name="Engels R."/>
            <person name="Garber M."/>
            <person name="Gnirke A."/>
            <person name="Hafez N."/>
            <person name="Hall J.L."/>
            <person name="Norman C.H."/>
            <person name="Itoh T."/>
            <person name="Jaffe D.B."/>
            <person name="Kuroki Y."/>
            <person name="Lehoczky J."/>
            <person name="Lui A."/>
            <person name="Macdonald P."/>
            <person name="Mauceli E."/>
            <person name="Mikkelsen T.S."/>
            <person name="Naylor J.W."/>
            <person name="Nicol R."/>
            <person name="Nguyen C."/>
            <person name="Noguchi H."/>
            <person name="O'Leary S.B."/>
            <person name="O'Neill K."/>
            <person name="Piqani B."/>
            <person name="Smith C.L."/>
            <person name="Talamas J.A."/>
            <person name="Topham K."/>
            <person name="Totoki Y."/>
            <person name="Toyoda A."/>
            <person name="Wain H.M."/>
            <person name="Young S.K."/>
            <person name="Zeng Q."/>
            <person name="Zimmer A.R."/>
            <person name="Fujiyama A."/>
            <person name="Hattori M."/>
            <person name="Birren B.W."/>
            <person name="Sakaki Y."/>
            <person name="Lander E.S."/>
        </authorList>
    </citation>
    <scope>NUCLEOTIDE SEQUENCE [LARGE SCALE GENOMIC DNA]</scope>
</reference>
<protein>
    <submittedName>
        <fullName evidence="1">ATPase phospholipid transporting 8B1</fullName>
    </submittedName>
</protein>
<dbReference type="OMA" id="YVYGQRN"/>
<dbReference type="UCSC" id="uc060pnm.1">
    <property type="organism name" value="human"/>
</dbReference>
<sequence length="11" mass="1303">MSTERDSETTF</sequence>
<dbReference type="HOGENOM" id="CLU_3438229_0_0_1"/>
<feature type="non-terminal residue" evidence="1">
    <location>
        <position position="11"/>
    </location>
</feature>
<keyword evidence="2" id="KW-1185">Reference proteome</keyword>
<dbReference type="OrthoDB" id="377733at2759"/>
<dbReference type="Proteomes" id="UP000005640">
    <property type="component" value="Chromosome 18"/>
</dbReference>
<dbReference type="ExpressionAtlas" id="K7ESK2">
    <property type="expression patterns" value="baseline and differential"/>
</dbReference>
<dbReference type="HGNC" id="HGNC:3706">
    <property type="gene designation" value="ATP8B1"/>
</dbReference>
<dbReference type="Bgee" id="ENSG00000081923">
    <property type="expression patterns" value="Expressed in cardia of stomach and 215 other cell types or tissues"/>
</dbReference>
<dbReference type="OpenTargets" id="ENSG00000081923"/>
<gene>
    <name evidence="1" type="primary">ATP8B1</name>
</gene>
<dbReference type="ChiTaRS" id="ATP8B1">
    <property type="organism name" value="human"/>
</dbReference>
<reference evidence="1" key="5">
    <citation type="submission" date="2025-09" db="UniProtKB">
        <authorList>
            <consortium name="Ensembl"/>
        </authorList>
    </citation>
    <scope>IDENTIFICATION</scope>
</reference>
<dbReference type="Antibodypedia" id="9722">
    <property type="antibodies" value="50 antibodies from 12 providers"/>
</dbReference>
<reference evidence="1 2" key="2">
    <citation type="journal article" date="2004" name="Nature">
        <title>Finishing the euchromatic sequence of the human genome.</title>
        <authorList>
            <consortium name="International Human Genome Sequencing Consortium"/>
        </authorList>
    </citation>
    <scope>NUCLEOTIDE SEQUENCE [LARGE SCALE GENOMIC DNA]</scope>
</reference>
<dbReference type="EMBL" id="AC022724">
    <property type="status" value="NOT_ANNOTATED_CDS"/>
    <property type="molecule type" value="Genomic_DNA"/>
</dbReference>
<evidence type="ECO:0000313" key="2">
    <source>
        <dbReference type="Proteomes" id="UP000005640"/>
    </source>
</evidence>
<dbReference type="Ensembl" id="ENST00000585322.2">
    <property type="protein sequence ID" value="ENSP00000468751.1"/>
    <property type="gene ID" value="ENSG00000081923.16"/>
</dbReference>
<reference evidence="1" key="4">
    <citation type="submission" date="2025-08" db="UniProtKB">
        <authorList>
            <consortium name="Ensembl"/>
        </authorList>
    </citation>
    <scope>IDENTIFICATION</scope>
</reference>
<dbReference type="VEuPathDB" id="HostDB:ENSG00000081923"/>